<organism evidence="1 2">
    <name type="scientific">Hyaloscypha hepaticicola</name>
    <dbReference type="NCBI Taxonomy" id="2082293"/>
    <lineage>
        <taxon>Eukaryota</taxon>
        <taxon>Fungi</taxon>
        <taxon>Dikarya</taxon>
        <taxon>Ascomycota</taxon>
        <taxon>Pezizomycotina</taxon>
        <taxon>Leotiomycetes</taxon>
        <taxon>Helotiales</taxon>
        <taxon>Hyaloscyphaceae</taxon>
        <taxon>Hyaloscypha</taxon>
    </lineage>
</organism>
<sequence length="141" mass="15375">MSCGPNTALRTLQDQASHANRVGRSQWLIRGLLLCGSGRDRSLRLWSVGQEMTAVAASSIADAEGHLALALSFFCLCLDSAVPDPETRTRTFCRDSGQSRLPPPGVCCVPVCRGLSGLCEKLELSWRWLAVWRLAVGGWFL</sequence>
<dbReference type="AlphaFoldDB" id="A0A2J6Q8Y3"/>
<name>A0A2J6Q8Y3_9HELO</name>
<dbReference type="Proteomes" id="UP000235672">
    <property type="component" value="Unassembled WGS sequence"/>
</dbReference>
<evidence type="ECO:0008006" key="3">
    <source>
        <dbReference type="Google" id="ProtNLM"/>
    </source>
</evidence>
<accession>A0A2J6Q8Y3</accession>
<reference evidence="1 2" key="1">
    <citation type="submission" date="2016-05" db="EMBL/GenBank/DDBJ databases">
        <title>A degradative enzymes factory behind the ericoid mycorrhizal symbiosis.</title>
        <authorList>
            <consortium name="DOE Joint Genome Institute"/>
            <person name="Martino E."/>
            <person name="Morin E."/>
            <person name="Grelet G."/>
            <person name="Kuo A."/>
            <person name="Kohler A."/>
            <person name="Daghino S."/>
            <person name="Barry K."/>
            <person name="Choi C."/>
            <person name="Cichocki N."/>
            <person name="Clum A."/>
            <person name="Copeland A."/>
            <person name="Hainaut M."/>
            <person name="Haridas S."/>
            <person name="Labutti K."/>
            <person name="Lindquist E."/>
            <person name="Lipzen A."/>
            <person name="Khouja H.-R."/>
            <person name="Murat C."/>
            <person name="Ohm R."/>
            <person name="Olson A."/>
            <person name="Spatafora J."/>
            <person name="Veneault-Fourrey C."/>
            <person name="Henrissat B."/>
            <person name="Grigoriev I."/>
            <person name="Martin F."/>
            <person name="Perotto S."/>
        </authorList>
    </citation>
    <scope>NUCLEOTIDE SEQUENCE [LARGE SCALE GENOMIC DNA]</scope>
    <source>
        <strain evidence="1 2">UAMH 7357</strain>
    </source>
</reference>
<evidence type="ECO:0000313" key="2">
    <source>
        <dbReference type="Proteomes" id="UP000235672"/>
    </source>
</evidence>
<gene>
    <name evidence="1" type="ORF">NA56DRAFT_95150</name>
</gene>
<dbReference type="EMBL" id="KZ613477">
    <property type="protein sequence ID" value="PMD22721.1"/>
    <property type="molecule type" value="Genomic_DNA"/>
</dbReference>
<protein>
    <recommendedName>
        <fullName evidence="3">WD40 repeat-like protein</fullName>
    </recommendedName>
</protein>
<keyword evidence="2" id="KW-1185">Reference proteome</keyword>
<evidence type="ECO:0000313" key="1">
    <source>
        <dbReference type="EMBL" id="PMD22721.1"/>
    </source>
</evidence>
<proteinExistence type="predicted"/>